<dbReference type="PROSITE" id="PS51450">
    <property type="entry name" value="LRR"/>
    <property type="match status" value="1"/>
</dbReference>
<comment type="similarity">
    <text evidence="21">Belongs to the polygalacturonase-inhibiting protein family.</text>
</comment>
<gene>
    <name evidence="28" type="ORF">POTOM_051770</name>
</gene>
<keyword evidence="13 26" id="KW-0732">Signal</keyword>
<evidence type="ECO:0000256" key="12">
    <source>
        <dbReference type="ARBA" id="ARBA00022692"/>
    </source>
</evidence>
<evidence type="ECO:0000256" key="5">
    <source>
        <dbReference type="ARBA" id="ARBA00012513"/>
    </source>
</evidence>
<dbReference type="PANTHER" id="PTHR48006">
    <property type="entry name" value="LEUCINE-RICH REPEAT-CONTAINING PROTEIN DDB_G0281931-RELATED"/>
    <property type="match status" value="1"/>
</dbReference>
<reference evidence="28" key="1">
    <citation type="journal article" date="2020" name="bioRxiv">
        <title>Hybrid origin of Populus tomentosa Carr. identified through genome sequencing and phylogenomic analysis.</title>
        <authorList>
            <person name="An X."/>
            <person name="Gao K."/>
            <person name="Chen Z."/>
            <person name="Li J."/>
            <person name="Yang X."/>
            <person name="Yang X."/>
            <person name="Zhou J."/>
            <person name="Guo T."/>
            <person name="Zhao T."/>
            <person name="Huang S."/>
            <person name="Miao D."/>
            <person name="Khan W.U."/>
            <person name="Rao P."/>
            <person name="Ye M."/>
            <person name="Lei B."/>
            <person name="Liao W."/>
            <person name="Wang J."/>
            <person name="Ji L."/>
            <person name="Li Y."/>
            <person name="Guo B."/>
            <person name="Mustafa N.S."/>
            <person name="Li S."/>
            <person name="Yun Q."/>
            <person name="Keller S.R."/>
            <person name="Mao J."/>
            <person name="Zhang R."/>
            <person name="Strauss S.H."/>
        </authorList>
    </citation>
    <scope>NUCLEOTIDE SEQUENCE</scope>
    <source>
        <strain evidence="28">GM15</strain>
        <tissue evidence="28">Leaf</tissue>
    </source>
</reference>
<comment type="subcellular location">
    <subcellularLocation>
        <location evidence="2">Cell membrane</location>
        <topology evidence="2">Single-pass type I membrane protein</topology>
    </subcellularLocation>
    <subcellularLocation>
        <location evidence="1">Secreted</location>
        <location evidence="1">Cell wall</location>
    </subcellularLocation>
</comment>
<dbReference type="GO" id="GO:0005524">
    <property type="term" value="F:ATP binding"/>
    <property type="evidence" value="ECO:0007669"/>
    <property type="project" value="UniProtKB-UniRule"/>
</dbReference>
<dbReference type="GO" id="GO:0004674">
    <property type="term" value="F:protein serine/threonine kinase activity"/>
    <property type="evidence" value="ECO:0007669"/>
    <property type="project" value="UniProtKB-KW"/>
</dbReference>
<feature type="domain" description="Protein kinase" evidence="27">
    <location>
        <begin position="798"/>
        <end position="1072"/>
    </location>
</feature>
<keyword evidence="7" id="KW-0134">Cell wall</keyword>
<evidence type="ECO:0000313" key="28">
    <source>
        <dbReference type="EMBL" id="KAG6745126.1"/>
    </source>
</evidence>
<dbReference type="Pfam" id="PF11721">
    <property type="entry name" value="Malectin"/>
    <property type="match status" value="1"/>
</dbReference>
<organism evidence="28 29">
    <name type="scientific">Populus tomentosa</name>
    <name type="common">Chinese white poplar</name>
    <dbReference type="NCBI Taxonomy" id="118781"/>
    <lineage>
        <taxon>Eukaryota</taxon>
        <taxon>Viridiplantae</taxon>
        <taxon>Streptophyta</taxon>
        <taxon>Embryophyta</taxon>
        <taxon>Tracheophyta</taxon>
        <taxon>Spermatophyta</taxon>
        <taxon>Magnoliopsida</taxon>
        <taxon>eudicotyledons</taxon>
        <taxon>Gunneridae</taxon>
        <taxon>Pentapetalae</taxon>
        <taxon>rosids</taxon>
        <taxon>fabids</taxon>
        <taxon>Malpighiales</taxon>
        <taxon>Salicaceae</taxon>
        <taxon>Saliceae</taxon>
        <taxon>Populus</taxon>
    </lineage>
</organism>
<evidence type="ECO:0000256" key="9">
    <source>
        <dbReference type="ARBA" id="ARBA00022553"/>
    </source>
</evidence>
<keyword evidence="14" id="KW-0677">Repeat</keyword>
<keyword evidence="10" id="KW-0433">Leucine-rich repeat</keyword>
<dbReference type="Pfam" id="PF07714">
    <property type="entry name" value="PK_Tyr_Ser-Thr"/>
    <property type="match status" value="1"/>
</dbReference>
<feature type="transmembrane region" description="Helical" evidence="25">
    <location>
        <begin position="529"/>
        <end position="547"/>
    </location>
</feature>
<evidence type="ECO:0000313" key="29">
    <source>
        <dbReference type="Proteomes" id="UP000886885"/>
    </source>
</evidence>
<feature type="signal peptide" evidence="26">
    <location>
        <begin position="1"/>
        <end position="31"/>
    </location>
</feature>
<dbReference type="Pfam" id="PF00560">
    <property type="entry name" value="LRR_1"/>
    <property type="match status" value="1"/>
</dbReference>
<dbReference type="FunFam" id="3.80.10.10:FF:000400">
    <property type="entry name" value="Nuclear pore complex protein NUP107"/>
    <property type="match status" value="1"/>
</dbReference>
<evidence type="ECO:0000256" key="1">
    <source>
        <dbReference type="ARBA" id="ARBA00004191"/>
    </source>
</evidence>
<dbReference type="EMBL" id="JAAWWB010000031">
    <property type="protein sequence ID" value="KAG6745126.1"/>
    <property type="molecule type" value="Genomic_DNA"/>
</dbReference>
<keyword evidence="18 25" id="KW-0472">Membrane</keyword>
<dbReference type="EC" id="2.7.11.1" evidence="5"/>
<evidence type="ECO:0000256" key="21">
    <source>
        <dbReference type="ARBA" id="ARBA00038043"/>
    </source>
</evidence>
<evidence type="ECO:0000256" key="24">
    <source>
        <dbReference type="PROSITE-ProRule" id="PRU10141"/>
    </source>
</evidence>
<sequence length="1083" mass="121123">MTKRMGSERSVMLISRLFLLNLLLLWQPGTGINSTTFDESIDIAKRDNLLPDDEVDALRLLSQNLQSSSTQLSLSNSTQLSLSYPICSEDQYAEIKCGSPDNTTTNGAFRSVTEINLPGKKLDGYIHYSIGLFKNLETLNLDYNQLSGGIPSTLGKLQHLKYLDLSSNSLTGSIPPSLTMLRNLTILDLSRNDLDGTIPSNLKGLQSLFMLDLSQNKLIGPIPDSIGYCQNLIVMYLYNNSLSGPIPKQLGKLSALLKRALDDNDLHGTLPEELGNLTNLRALYLTANNFNGTIPTTYAKLTNLEVFAVGGNYLSGPIPGYIEKWVNLTFLVLIGNNFEGNLPAKTFSLTKLRKLSVSDVTNPGISFPKKVIPEPKYLSSVILRNCKINGSIPEYIGKWPELSYLDLSFNNLTGSIPETFWNLTKLFLTRNMLTGLPSWITDPKKSNIQRTTVDLSYNNFNVPCKNIKCLGLQNVTIHPTRSFIDDMKREKCHRKRMFILLKSKCIWDSLSNLNVSTTSNTLTEIIENFYLLIILLIFSLETIMFVLKMSFPADNSLFINSGGEDVYYGKDHYHNDTSISSFNLSPSDDWAYSYAGNYLNASALVRNLTCEITSAKAKIDNNFRLAPVSLTYYGLCLRKGEYIVTLYFAEALSSKSEDYSTSGKRVFDIYIQGMIAKKDVNIKEIPGKEHEGKQLDFPVKINDGSLEIQLLWAGKGSLYRPALNGPLISAVSITRVPRKLHGWEIALIVGCCILFLLLLLAFMWRMGWIGDRELRETKVEIGERTFTLKQIIRATKKFSPKMQLGSGRSGIVYRAELPDLTVAVKKIFTHSKAVDEIGSEVYARKALDLKHENLVNLIASYSRRHLILLIYEYMEHGSLGQVLFGSNPTVQIDWQKRFIICRGIAKGLKYLHERNPPIIHRNIKANNILLDASCNPKISDFGLAKLYEEENPFIAIGAGGDLLYMSPEYATRGAMTVKVDVYSFGILLLEIVSGRNNADYRANQETVFLLDTAGNLNARGRLGDLVDPSLRTYDWDQAKIVLNLAMMCTEQSPSLRPTMSQLVAVLEGEKTLEDLSKEIAPST</sequence>
<dbReference type="AlphaFoldDB" id="A0A8X7Y6N8"/>
<evidence type="ECO:0000256" key="6">
    <source>
        <dbReference type="ARBA" id="ARBA00022475"/>
    </source>
</evidence>
<evidence type="ECO:0000256" key="17">
    <source>
        <dbReference type="ARBA" id="ARBA00022989"/>
    </source>
</evidence>
<evidence type="ECO:0000256" key="16">
    <source>
        <dbReference type="ARBA" id="ARBA00022840"/>
    </source>
</evidence>
<comment type="catalytic activity">
    <reaction evidence="23">
        <text>L-seryl-[protein] + ATP = O-phospho-L-seryl-[protein] + ADP + H(+)</text>
        <dbReference type="Rhea" id="RHEA:17989"/>
        <dbReference type="Rhea" id="RHEA-COMP:9863"/>
        <dbReference type="Rhea" id="RHEA-COMP:11604"/>
        <dbReference type="ChEBI" id="CHEBI:15378"/>
        <dbReference type="ChEBI" id="CHEBI:29999"/>
        <dbReference type="ChEBI" id="CHEBI:30616"/>
        <dbReference type="ChEBI" id="CHEBI:83421"/>
        <dbReference type="ChEBI" id="CHEBI:456216"/>
        <dbReference type="EC" id="2.7.11.1"/>
    </reaction>
</comment>
<name>A0A8X7Y6N8_POPTO</name>
<keyword evidence="11" id="KW-0808">Transferase</keyword>
<comment type="catalytic activity">
    <reaction evidence="22">
        <text>L-threonyl-[protein] + ATP = O-phospho-L-threonyl-[protein] + ADP + H(+)</text>
        <dbReference type="Rhea" id="RHEA:46608"/>
        <dbReference type="Rhea" id="RHEA-COMP:11060"/>
        <dbReference type="Rhea" id="RHEA-COMP:11605"/>
        <dbReference type="ChEBI" id="CHEBI:15378"/>
        <dbReference type="ChEBI" id="CHEBI:30013"/>
        <dbReference type="ChEBI" id="CHEBI:30616"/>
        <dbReference type="ChEBI" id="CHEBI:61977"/>
        <dbReference type="ChEBI" id="CHEBI:456216"/>
        <dbReference type="EC" id="2.7.11.1"/>
    </reaction>
</comment>
<evidence type="ECO:0000256" key="8">
    <source>
        <dbReference type="ARBA" id="ARBA00022527"/>
    </source>
</evidence>
<proteinExistence type="inferred from homology"/>
<dbReference type="InterPro" id="IPR017441">
    <property type="entry name" value="Protein_kinase_ATP_BS"/>
</dbReference>
<dbReference type="FunFam" id="3.80.10.10:FF:000041">
    <property type="entry name" value="LRR receptor-like serine/threonine-protein kinase ERECTA"/>
    <property type="match status" value="1"/>
</dbReference>
<keyword evidence="16 24" id="KW-0067">ATP-binding</keyword>
<feature type="chain" id="PRO_5036473496" description="non-specific serine/threonine protein kinase" evidence="26">
    <location>
        <begin position="32"/>
        <end position="1083"/>
    </location>
</feature>
<evidence type="ECO:0000256" key="26">
    <source>
        <dbReference type="SAM" id="SignalP"/>
    </source>
</evidence>
<dbReference type="Proteomes" id="UP000886885">
    <property type="component" value="Chromosome 16A"/>
</dbReference>
<keyword evidence="6" id="KW-1003">Cell membrane</keyword>
<evidence type="ECO:0000256" key="19">
    <source>
        <dbReference type="ARBA" id="ARBA00023170"/>
    </source>
</evidence>
<keyword evidence="19" id="KW-0675">Receptor</keyword>
<keyword evidence="17 25" id="KW-1133">Transmembrane helix</keyword>
<keyword evidence="12 25" id="KW-0812">Transmembrane</keyword>
<dbReference type="OrthoDB" id="853704at2759"/>
<feature type="binding site" evidence="24">
    <location>
        <position position="826"/>
    </location>
    <ligand>
        <name>ATP</name>
        <dbReference type="ChEBI" id="CHEBI:30616"/>
    </ligand>
</feature>
<dbReference type="InterPro" id="IPR000719">
    <property type="entry name" value="Prot_kinase_dom"/>
</dbReference>
<evidence type="ECO:0000256" key="20">
    <source>
        <dbReference type="ARBA" id="ARBA00023180"/>
    </source>
</evidence>
<evidence type="ECO:0000256" key="7">
    <source>
        <dbReference type="ARBA" id="ARBA00022512"/>
    </source>
</evidence>
<dbReference type="InterPro" id="IPR001611">
    <property type="entry name" value="Leu-rich_rpt"/>
</dbReference>
<keyword evidence="8" id="KW-0723">Serine/threonine-protein kinase</keyword>
<comment type="similarity">
    <text evidence="3">In the N-terminal section; belongs to the leguminous lectin family.</text>
</comment>
<evidence type="ECO:0000256" key="25">
    <source>
        <dbReference type="SAM" id="Phobius"/>
    </source>
</evidence>
<dbReference type="InterPro" id="IPR055414">
    <property type="entry name" value="LRR_R13L4/SHOC2-like"/>
</dbReference>
<evidence type="ECO:0000259" key="27">
    <source>
        <dbReference type="PROSITE" id="PS50011"/>
    </source>
</evidence>
<keyword evidence="7" id="KW-0964">Secreted</keyword>
<comment type="similarity">
    <text evidence="4">In the C-terminal section; belongs to the protein kinase superfamily. Ser/Thr protein kinase family.</text>
</comment>
<evidence type="ECO:0000256" key="10">
    <source>
        <dbReference type="ARBA" id="ARBA00022614"/>
    </source>
</evidence>
<dbReference type="InterPro" id="IPR021720">
    <property type="entry name" value="Malectin_dom"/>
</dbReference>
<evidence type="ECO:0000256" key="3">
    <source>
        <dbReference type="ARBA" id="ARBA00008536"/>
    </source>
</evidence>
<keyword evidence="8" id="KW-0418">Kinase</keyword>
<dbReference type="Pfam" id="PF23598">
    <property type="entry name" value="LRR_14"/>
    <property type="match status" value="1"/>
</dbReference>
<dbReference type="FunFam" id="1.10.510.10:FF:000240">
    <property type="entry name" value="Lectin-domain containing receptor kinase A4.3"/>
    <property type="match status" value="1"/>
</dbReference>
<dbReference type="PANTHER" id="PTHR48006:SF48">
    <property type="entry name" value="PROTEIN KINASE DOMAIN-CONTAINING PROTEIN"/>
    <property type="match status" value="1"/>
</dbReference>
<evidence type="ECO:0000256" key="23">
    <source>
        <dbReference type="ARBA" id="ARBA00048679"/>
    </source>
</evidence>
<dbReference type="InterPro" id="IPR051824">
    <property type="entry name" value="LRR_Rcpt-Like_S/T_Kinase"/>
</dbReference>
<dbReference type="PROSITE" id="PS50011">
    <property type="entry name" value="PROTEIN_KINASE_DOM"/>
    <property type="match status" value="1"/>
</dbReference>
<keyword evidence="15 24" id="KW-0547">Nucleotide-binding</keyword>
<dbReference type="InterPro" id="IPR003591">
    <property type="entry name" value="Leu-rich_rpt_typical-subtyp"/>
</dbReference>
<evidence type="ECO:0000256" key="4">
    <source>
        <dbReference type="ARBA" id="ARBA00010217"/>
    </source>
</evidence>
<evidence type="ECO:0000256" key="13">
    <source>
        <dbReference type="ARBA" id="ARBA00022729"/>
    </source>
</evidence>
<keyword evidence="20" id="KW-0325">Glycoprotein</keyword>
<evidence type="ECO:0000256" key="2">
    <source>
        <dbReference type="ARBA" id="ARBA00004251"/>
    </source>
</evidence>
<keyword evidence="29" id="KW-1185">Reference proteome</keyword>
<accession>A0A8X7Y6N8</accession>
<evidence type="ECO:0000256" key="11">
    <source>
        <dbReference type="ARBA" id="ARBA00022679"/>
    </source>
</evidence>
<dbReference type="SMART" id="SM00369">
    <property type="entry name" value="LRR_TYP"/>
    <property type="match status" value="7"/>
</dbReference>
<keyword evidence="9" id="KW-0597">Phosphoprotein</keyword>
<evidence type="ECO:0000256" key="18">
    <source>
        <dbReference type="ARBA" id="ARBA00023136"/>
    </source>
</evidence>
<dbReference type="InterPro" id="IPR001245">
    <property type="entry name" value="Ser-Thr/Tyr_kinase_cat_dom"/>
</dbReference>
<evidence type="ECO:0000256" key="14">
    <source>
        <dbReference type="ARBA" id="ARBA00022737"/>
    </source>
</evidence>
<evidence type="ECO:0000256" key="15">
    <source>
        <dbReference type="ARBA" id="ARBA00022741"/>
    </source>
</evidence>
<dbReference type="GO" id="GO:0002229">
    <property type="term" value="P:defense response to oomycetes"/>
    <property type="evidence" value="ECO:0007669"/>
    <property type="project" value="UniProtKB-ARBA"/>
</dbReference>
<evidence type="ECO:0000256" key="22">
    <source>
        <dbReference type="ARBA" id="ARBA00047899"/>
    </source>
</evidence>
<protein>
    <recommendedName>
        <fullName evidence="5">non-specific serine/threonine protein kinase</fullName>
        <ecNumber evidence="5">2.7.11.1</ecNumber>
    </recommendedName>
</protein>
<feature type="transmembrane region" description="Helical" evidence="25">
    <location>
        <begin position="745"/>
        <end position="764"/>
    </location>
</feature>
<comment type="caution">
    <text evidence="28">The sequence shown here is derived from an EMBL/GenBank/DDBJ whole genome shotgun (WGS) entry which is preliminary data.</text>
</comment>
<dbReference type="SMART" id="SM00220">
    <property type="entry name" value="S_TKc"/>
    <property type="match status" value="1"/>
</dbReference>
<dbReference type="PROSITE" id="PS00107">
    <property type="entry name" value="PROTEIN_KINASE_ATP"/>
    <property type="match status" value="1"/>
</dbReference>
<dbReference type="GO" id="GO:0005886">
    <property type="term" value="C:plasma membrane"/>
    <property type="evidence" value="ECO:0007669"/>
    <property type="project" value="UniProtKB-SubCell"/>
</dbReference>